<evidence type="ECO:0000256" key="2">
    <source>
        <dbReference type="ARBA" id="ARBA00022679"/>
    </source>
</evidence>
<evidence type="ECO:0000256" key="3">
    <source>
        <dbReference type="ARBA" id="ARBA00023315"/>
    </source>
</evidence>
<gene>
    <name evidence="4" type="primary">metAS</name>
    <name evidence="6" type="ORF">FLL46_02985</name>
</gene>
<dbReference type="Gene3D" id="3.40.50.880">
    <property type="match status" value="1"/>
</dbReference>
<dbReference type="InterPro" id="IPR033752">
    <property type="entry name" value="MetA_family"/>
</dbReference>
<feature type="site" description="Important for acyl-CoA specificity" evidence="4">
    <location>
        <position position="113"/>
    </location>
</feature>
<keyword evidence="7" id="KW-1185">Reference proteome</keyword>
<evidence type="ECO:0000256" key="5">
    <source>
        <dbReference type="PIRSR" id="PIRSR000450-1"/>
    </source>
</evidence>
<dbReference type="AlphaFoldDB" id="A0A545UK66"/>
<feature type="site" description="Important for substrate specificity" evidence="4">
    <location>
        <position position="196"/>
    </location>
</feature>
<comment type="caution">
    <text evidence="4">Lacks conserved residue(s) required for the propagation of feature annotation.</text>
</comment>
<dbReference type="PANTHER" id="PTHR20919">
    <property type="entry name" value="HOMOSERINE O-SUCCINYLTRANSFERASE"/>
    <property type="match status" value="1"/>
</dbReference>
<evidence type="ECO:0000313" key="7">
    <source>
        <dbReference type="Proteomes" id="UP000315439"/>
    </source>
</evidence>
<feature type="active site" description="Proton acceptor" evidence="4">
    <location>
        <position position="239"/>
    </location>
</feature>
<keyword evidence="4" id="KW-0963">Cytoplasm</keyword>
<dbReference type="GO" id="GO:0008899">
    <property type="term" value="F:homoserine O-succinyltransferase activity"/>
    <property type="evidence" value="ECO:0007669"/>
    <property type="project" value="UniProtKB-EC"/>
</dbReference>
<comment type="similarity">
    <text evidence="4">Belongs to the MetA family.</text>
</comment>
<protein>
    <recommendedName>
        <fullName evidence="4">Homoserine O-succinyltransferase</fullName>
        <shortName evidence="4">HST</shortName>
        <ecNumber evidence="4">2.3.1.46</ecNumber>
    </recommendedName>
    <alternativeName>
        <fullName evidence="4">Homoserine transsuccinylase</fullName>
        <shortName evidence="4">HTS</shortName>
    </alternativeName>
</protein>
<dbReference type="GO" id="GO:0009086">
    <property type="term" value="P:methionine biosynthetic process"/>
    <property type="evidence" value="ECO:0007669"/>
    <property type="project" value="UniProtKB-UniRule"/>
</dbReference>
<keyword evidence="1 4" id="KW-0028">Amino-acid biosynthesis</keyword>
<dbReference type="GO" id="GO:0004414">
    <property type="term" value="F:homoserine O-acetyltransferase activity"/>
    <property type="evidence" value="ECO:0007669"/>
    <property type="project" value="UniProtKB-UniRule"/>
</dbReference>
<keyword evidence="2 4" id="KW-0808">Transferase</keyword>
<sequence length="355" mass="41269">MPLVAFSKLPTFQRLMNEHHDVLPLEKATHQDIRELHVGLLNMMPDATLQATERQFMRLVGDCNQIVQFYVHPFTLPSIDRSSEAQQWIDDYYQDFESIKENGLDALIISGANPISDSLEQEAFWPMLTEVIDWAKDNVTSTLCACLATHAVVQYLYDIKRQPLPEKKWGVYQHKLTKIDHPLTRHTNTRFDVPHSRYNQITREQLDQQGVITLAESAEAGVHLATSSDGIRLVFFQGHPEYDDFSLLKEYKREIDRWLSGQRGDYPPFPQNYFNPVVEQRLIDYREQLKSSKSTDSEYPAWPEEWLMEHLDNTWRDTALSTFNNWLGLVYQLTNKNPKLPFMDGVDPENPLASL</sequence>
<dbReference type="SUPFAM" id="SSF52317">
    <property type="entry name" value="Class I glutamine amidotransferase-like"/>
    <property type="match status" value="1"/>
</dbReference>
<comment type="pathway">
    <text evidence="4">Amino-acid biosynthesis; L-methionine biosynthesis via de novo pathway; O-succinyl-L-homoserine from L-homoserine: step 1/1.</text>
</comment>
<name>A0A545UK66_9GAMM</name>
<comment type="function">
    <text evidence="4">Transfers a succinyl group from succinyl-CoA to L-homoserine, forming succinyl-L-homoserine.</text>
</comment>
<dbReference type="EC" id="2.3.1.46" evidence="4"/>
<feature type="binding site" evidence="4">
    <location>
        <position position="167"/>
    </location>
    <ligand>
        <name>substrate</name>
    </ligand>
</feature>
<organism evidence="6 7">
    <name type="scientific">Aliikangiella coralliicola</name>
    <dbReference type="NCBI Taxonomy" id="2592383"/>
    <lineage>
        <taxon>Bacteria</taxon>
        <taxon>Pseudomonadati</taxon>
        <taxon>Pseudomonadota</taxon>
        <taxon>Gammaproteobacteria</taxon>
        <taxon>Oceanospirillales</taxon>
        <taxon>Pleioneaceae</taxon>
        <taxon>Aliikangiella</taxon>
    </lineage>
</organism>
<dbReference type="OrthoDB" id="9772423at2"/>
<feature type="site" description="Important for acyl-CoA specificity" evidence="4">
    <location>
        <position position="147"/>
    </location>
</feature>
<dbReference type="PIRSF" id="PIRSF000450">
    <property type="entry name" value="H_ser_succinyltr"/>
    <property type="match status" value="1"/>
</dbReference>
<dbReference type="EMBL" id="VIKS01000001">
    <property type="protein sequence ID" value="TQV89854.1"/>
    <property type="molecule type" value="Genomic_DNA"/>
</dbReference>
<keyword evidence="4" id="KW-0486">Methionine biosynthesis</keyword>
<dbReference type="GO" id="GO:0005737">
    <property type="term" value="C:cytoplasm"/>
    <property type="evidence" value="ECO:0007669"/>
    <property type="project" value="UniProtKB-SubCell"/>
</dbReference>
<evidence type="ECO:0000256" key="4">
    <source>
        <dbReference type="HAMAP-Rule" id="MF_00295"/>
    </source>
</evidence>
<dbReference type="UniPathway" id="UPA00051">
    <property type="reaction ID" value="UER00075"/>
</dbReference>
<dbReference type="NCBIfam" id="NF003776">
    <property type="entry name" value="PRK05368.1-3"/>
    <property type="match status" value="1"/>
</dbReference>
<feature type="binding site" evidence="4">
    <location>
        <position position="253"/>
    </location>
    <ligand>
        <name>substrate</name>
    </ligand>
</feature>
<feature type="active site" description="Acyl-thioester intermediate" evidence="4 5">
    <location>
        <position position="146"/>
    </location>
</feature>
<dbReference type="Proteomes" id="UP000315439">
    <property type="component" value="Unassembled WGS sequence"/>
</dbReference>
<feature type="active site" evidence="4">
    <location>
        <position position="241"/>
    </location>
</feature>
<accession>A0A545UK66</accession>
<dbReference type="Pfam" id="PF04204">
    <property type="entry name" value="HTS"/>
    <property type="match status" value="1"/>
</dbReference>
<evidence type="ECO:0000256" key="1">
    <source>
        <dbReference type="ARBA" id="ARBA00022605"/>
    </source>
</evidence>
<dbReference type="HAMAP" id="MF_00295">
    <property type="entry name" value="MetA_acyltransf"/>
    <property type="match status" value="1"/>
</dbReference>
<keyword evidence="3 4" id="KW-0012">Acyltransferase</keyword>
<comment type="catalytic activity">
    <reaction evidence="4">
        <text>L-homoserine + succinyl-CoA = O-succinyl-L-homoserine + CoA</text>
        <dbReference type="Rhea" id="RHEA:22008"/>
        <dbReference type="ChEBI" id="CHEBI:57287"/>
        <dbReference type="ChEBI" id="CHEBI:57292"/>
        <dbReference type="ChEBI" id="CHEBI:57476"/>
        <dbReference type="ChEBI" id="CHEBI:57661"/>
        <dbReference type="EC" id="2.3.1.46"/>
    </reaction>
</comment>
<reference evidence="6 7" key="1">
    <citation type="submission" date="2019-07" db="EMBL/GenBank/DDBJ databases">
        <title>Draft genome for Aliikangiella sp. M105.</title>
        <authorList>
            <person name="Wang G."/>
        </authorList>
    </citation>
    <scope>NUCLEOTIDE SEQUENCE [LARGE SCALE GENOMIC DNA]</scope>
    <source>
        <strain evidence="6 7">M105</strain>
    </source>
</reference>
<dbReference type="PANTHER" id="PTHR20919:SF0">
    <property type="entry name" value="HOMOSERINE O-SUCCINYLTRANSFERASE"/>
    <property type="match status" value="1"/>
</dbReference>
<dbReference type="InterPro" id="IPR029062">
    <property type="entry name" value="Class_I_gatase-like"/>
</dbReference>
<comment type="caution">
    <text evidence="6">The sequence shown here is derived from an EMBL/GenBank/DDBJ whole genome shotgun (WGS) entry which is preliminary data.</text>
</comment>
<feature type="binding site" evidence="4">
    <location>
        <position position="196"/>
    </location>
    <ligand>
        <name>substrate</name>
    </ligand>
</feature>
<comment type="subcellular location">
    <subcellularLocation>
        <location evidence="4">Cytoplasm</location>
    </subcellularLocation>
</comment>
<evidence type="ECO:0000313" key="6">
    <source>
        <dbReference type="EMBL" id="TQV89854.1"/>
    </source>
</evidence>
<proteinExistence type="inferred from homology"/>